<proteinExistence type="predicted"/>
<keyword evidence="2" id="KW-1185">Reference proteome</keyword>
<evidence type="ECO:0000313" key="4">
    <source>
        <dbReference type="WormBase" id="SRAE_X000041800"/>
    </source>
</evidence>
<protein>
    <submittedName>
        <fullName evidence="1 3">Uncharacterized protein</fullName>
    </submittedName>
</protein>
<accession>A0A090LMW9</accession>
<name>A0A090LMW9_STRRB</name>
<reference evidence="1 2" key="1">
    <citation type="submission" date="2014-09" db="EMBL/GenBank/DDBJ databases">
        <authorList>
            <person name="Martin A.A."/>
        </authorList>
    </citation>
    <scope>NUCLEOTIDE SEQUENCE</scope>
    <source>
        <strain evidence="2">ED321</strain>
        <strain evidence="1">ED321 Heterogonic</strain>
    </source>
</reference>
<dbReference type="GeneID" id="36383471"/>
<dbReference type="AlphaFoldDB" id="A0A090LMW9"/>
<dbReference type="WBParaSite" id="SRAE_X000041800.1">
    <property type="protein sequence ID" value="SRAE_X000041800.1"/>
    <property type="gene ID" value="WBGene00265977"/>
</dbReference>
<dbReference type="EMBL" id="LN609530">
    <property type="protein sequence ID" value="CEF71091.1"/>
    <property type="molecule type" value="Genomic_DNA"/>
</dbReference>
<dbReference type="WormBase" id="SRAE_X000041800">
    <property type="protein sequence ID" value="SRP09079"/>
    <property type="gene ID" value="WBGene00265977"/>
</dbReference>
<evidence type="ECO:0000313" key="1">
    <source>
        <dbReference type="EMBL" id="CEF71091.1"/>
    </source>
</evidence>
<gene>
    <name evidence="1 3 4" type="ORF">SRAE_X000041800</name>
</gene>
<sequence>MNDFIFDNLLDALEQKHIAKKIIDQLKLLCDIKNLSDSFTIMKKIINNYGITRQLTISIPNKIIYFLPSELRIFNKDTNYFRMKQIPKTKNLRIQHVKNLDEYFTMNSLFFKILTMQKISGKKISFNKQVLKIALLDKKYFQMIPIIYSEFYVLPNFFQDTDVYYMASKLAKYYDFLFEKYVDAYILHIKYVNDTHKFGMLFYTFEQMKNSKVKTIKKINFFDMLKFIDVYQGNDFKFFSHLKNLENIEFEFLTYNIGSLRIESVQKVIPIFEDIKKIKICNIILNGSQCHYILPYLNETIKIASDIGLKVKLKDGLLYHNTFISEGVFPSYTIPVDHIIFYKVRLHNVTQCKYLLPSIQRLTKLETLDIIIYSNQYSDFLNINLSQNELIYNFNIIFYFKKIINIPLFKYLSLRITNPFIGSEYLKRSEEAENNLTYYFIRIIPSSLIFLSLNSVQNFTKKMAYVIGKRAPQLEYLYLSVKNTLYRKCLLNFPMLKYFAFESYFEVEIPNTVEVVVYLPPFTIEYQENINFSNKFDNTLPSDCVNVISYLKNLFNHCYTYFYNKNLTYFIFFNNFDYWKNHQKLFMFATLKYDNVHYQ</sequence>
<dbReference type="CTD" id="36383471"/>
<organism evidence="1">
    <name type="scientific">Strongyloides ratti</name>
    <name type="common">Parasitic roundworm</name>
    <dbReference type="NCBI Taxonomy" id="34506"/>
    <lineage>
        <taxon>Eukaryota</taxon>
        <taxon>Metazoa</taxon>
        <taxon>Ecdysozoa</taxon>
        <taxon>Nematoda</taxon>
        <taxon>Chromadorea</taxon>
        <taxon>Rhabditida</taxon>
        <taxon>Tylenchina</taxon>
        <taxon>Panagrolaimomorpha</taxon>
        <taxon>Strongyloidoidea</taxon>
        <taxon>Strongyloididae</taxon>
        <taxon>Strongyloides</taxon>
    </lineage>
</organism>
<dbReference type="RefSeq" id="XP_024510287.1">
    <property type="nucleotide sequence ID" value="XM_024644760.1"/>
</dbReference>
<dbReference type="Proteomes" id="UP000035682">
    <property type="component" value="Unplaced"/>
</dbReference>
<evidence type="ECO:0000313" key="2">
    <source>
        <dbReference type="Proteomes" id="UP000035682"/>
    </source>
</evidence>
<evidence type="ECO:0000313" key="3">
    <source>
        <dbReference type="WBParaSite" id="SRAE_X000041800.1"/>
    </source>
</evidence>
<reference evidence="3" key="2">
    <citation type="submission" date="2020-12" db="UniProtKB">
        <authorList>
            <consortium name="WormBaseParasite"/>
        </authorList>
    </citation>
    <scope>IDENTIFICATION</scope>
</reference>